<sequence length="76" mass="8583">MARPVKPTRCCRKVVDRVVRLDNAWVRPGDTNQQRYDWSLSGAEGGLPGAERMQLSAPRTALVLQLWNGRRFEGTS</sequence>
<evidence type="ECO:0000313" key="1">
    <source>
        <dbReference type="EMBL" id="UQC74196.1"/>
    </source>
</evidence>
<dbReference type="GeneID" id="73334900"/>
<accession>A0A9Q8W8Q6</accession>
<evidence type="ECO:0000313" key="2">
    <source>
        <dbReference type="Proteomes" id="UP000830671"/>
    </source>
</evidence>
<dbReference type="KEGG" id="clup:CLUP02_00844"/>
<dbReference type="Proteomes" id="UP000830671">
    <property type="component" value="Chromosome 1"/>
</dbReference>
<reference evidence="1" key="1">
    <citation type="journal article" date="2021" name="Mol. Plant Microbe Interact.">
        <title>Complete Genome Sequence of the Plant-Pathogenic Fungus Colletotrichum lupini.</title>
        <authorList>
            <person name="Baroncelli R."/>
            <person name="Pensec F."/>
            <person name="Da Lio D."/>
            <person name="Boufleur T."/>
            <person name="Vicente I."/>
            <person name="Sarrocco S."/>
            <person name="Picot A."/>
            <person name="Baraldi E."/>
            <person name="Sukno S."/>
            <person name="Thon M."/>
            <person name="Le Floch G."/>
        </authorList>
    </citation>
    <scope>NUCLEOTIDE SEQUENCE</scope>
    <source>
        <strain evidence="1">IMI 504893</strain>
    </source>
</reference>
<dbReference type="EMBL" id="CP019471">
    <property type="protein sequence ID" value="UQC74196.1"/>
    <property type="molecule type" value="Genomic_DNA"/>
</dbReference>
<organism evidence="1 2">
    <name type="scientific">Colletotrichum lupini</name>
    <dbReference type="NCBI Taxonomy" id="145971"/>
    <lineage>
        <taxon>Eukaryota</taxon>
        <taxon>Fungi</taxon>
        <taxon>Dikarya</taxon>
        <taxon>Ascomycota</taxon>
        <taxon>Pezizomycotina</taxon>
        <taxon>Sordariomycetes</taxon>
        <taxon>Hypocreomycetidae</taxon>
        <taxon>Glomerellales</taxon>
        <taxon>Glomerellaceae</taxon>
        <taxon>Colletotrichum</taxon>
        <taxon>Colletotrichum acutatum species complex</taxon>
    </lineage>
</organism>
<keyword evidence="2" id="KW-1185">Reference proteome</keyword>
<dbReference type="AlphaFoldDB" id="A0A9Q8W8Q6"/>
<proteinExistence type="predicted"/>
<protein>
    <submittedName>
        <fullName evidence="1">Uncharacterized protein</fullName>
    </submittedName>
</protein>
<gene>
    <name evidence="1" type="ORF">CLUP02_00844</name>
</gene>
<dbReference type="RefSeq" id="XP_049135847.1">
    <property type="nucleotide sequence ID" value="XM_049279890.1"/>
</dbReference>
<name>A0A9Q8W8Q6_9PEZI</name>